<sequence>MPIHTCKVQSRDVLSRIPIIVIFPLPLALHPASSTPPFHHPYHLPKTWASTPLTRRLSRVKKKSHTLPSTIPLIGSIAMNTASSPWRLIPYSWGPRLMPYDILPSLSDPRSHSYHPLHPTFLSQLHLSGAKGNRS</sequence>
<protein>
    <submittedName>
        <fullName evidence="1">Uncharacterized protein</fullName>
    </submittedName>
</protein>
<dbReference type="Proteomes" id="UP000799778">
    <property type="component" value="Unassembled WGS sequence"/>
</dbReference>
<dbReference type="EMBL" id="ML978073">
    <property type="protein sequence ID" value="KAF2012019.1"/>
    <property type="molecule type" value="Genomic_DNA"/>
</dbReference>
<evidence type="ECO:0000313" key="1">
    <source>
        <dbReference type="EMBL" id="KAF2012019.1"/>
    </source>
</evidence>
<proteinExistence type="predicted"/>
<name>A0A6A5XGN4_9PLEO</name>
<evidence type="ECO:0000313" key="2">
    <source>
        <dbReference type="Proteomes" id="UP000799778"/>
    </source>
</evidence>
<dbReference type="RefSeq" id="XP_033380358.1">
    <property type="nucleotide sequence ID" value="XM_033522566.1"/>
</dbReference>
<gene>
    <name evidence="1" type="ORF">BU24DRAFT_267719</name>
</gene>
<organism evidence="1 2">
    <name type="scientific">Aaosphaeria arxii CBS 175.79</name>
    <dbReference type="NCBI Taxonomy" id="1450172"/>
    <lineage>
        <taxon>Eukaryota</taxon>
        <taxon>Fungi</taxon>
        <taxon>Dikarya</taxon>
        <taxon>Ascomycota</taxon>
        <taxon>Pezizomycotina</taxon>
        <taxon>Dothideomycetes</taxon>
        <taxon>Pleosporomycetidae</taxon>
        <taxon>Pleosporales</taxon>
        <taxon>Pleosporales incertae sedis</taxon>
        <taxon>Aaosphaeria</taxon>
    </lineage>
</organism>
<reference evidence="1" key="1">
    <citation type="journal article" date="2020" name="Stud. Mycol.">
        <title>101 Dothideomycetes genomes: a test case for predicting lifestyles and emergence of pathogens.</title>
        <authorList>
            <person name="Haridas S."/>
            <person name="Albert R."/>
            <person name="Binder M."/>
            <person name="Bloem J."/>
            <person name="Labutti K."/>
            <person name="Salamov A."/>
            <person name="Andreopoulos B."/>
            <person name="Baker S."/>
            <person name="Barry K."/>
            <person name="Bills G."/>
            <person name="Bluhm B."/>
            <person name="Cannon C."/>
            <person name="Castanera R."/>
            <person name="Culley D."/>
            <person name="Daum C."/>
            <person name="Ezra D."/>
            <person name="Gonzalez J."/>
            <person name="Henrissat B."/>
            <person name="Kuo A."/>
            <person name="Liang C."/>
            <person name="Lipzen A."/>
            <person name="Lutzoni F."/>
            <person name="Magnuson J."/>
            <person name="Mondo S."/>
            <person name="Nolan M."/>
            <person name="Ohm R."/>
            <person name="Pangilinan J."/>
            <person name="Park H.-J."/>
            <person name="Ramirez L."/>
            <person name="Alfaro M."/>
            <person name="Sun H."/>
            <person name="Tritt A."/>
            <person name="Yoshinaga Y."/>
            <person name="Zwiers L.-H."/>
            <person name="Turgeon B."/>
            <person name="Goodwin S."/>
            <person name="Spatafora J."/>
            <person name="Crous P."/>
            <person name="Grigoriev I."/>
        </authorList>
    </citation>
    <scope>NUCLEOTIDE SEQUENCE</scope>
    <source>
        <strain evidence="1">CBS 175.79</strain>
    </source>
</reference>
<accession>A0A6A5XGN4</accession>
<dbReference type="GeneID" id="54279963"/>
<dbReference type="AlphaFoldDB" id="A0A6A5XGN4"/>
<keyword evidence="2" id="KW-1185">Reference proteome</keyword>